<sequence length="73" mass="8592">MPMLNEDNFLVKKMYLHLNSETNAQNTASSFDRRSFFNDIDIYLADLKGIAEEIKHFQNLLKEIPSEYIPIRV</sequence>
<protein>
    <submittedName>
        <fullName evidence="1">Uncharacterized protein</fullName>
    </submittedName>
</protein>
<reference evidence="1 2" key="1">
    <citation type="submission" date="2018-06" db="EMBL/GenBank/DDBJ databases">
        <title>The draft genome sequences of strains SCU63 and S1.</title>
        <authorList>
            <person name="Gan L."/>
        </authorList>
    </citation>
    <scope>NUCLEOTIDE SEQUENCE [LARGE SCALE GENOMIC DNA]</scope>
    <source>
        <strain evidence="1 2">SCU63</strain>
    </source>
</reference>
<name>A0A365KK72_9BACL</name>
<accession>A0A365KK72</accession>
<dbReference type="EMBL" id="QLZR01000010">
    <property type="protein sequence ID" value="RAZ73459.1"/>
    <property type="molecule type" value="Genomic_DNA"/>
</dbReference>
<dbReference type="AlphaFoldDB" id="A0A365KK72"/>
<organism evidence="1 2">
    <name type="scientific">Planococcus halotolerans</name>
    <dbReference type="NCBI Taxonomy" id="2233542"/>
    <lineage>
        <taxon>Bacteria</taxon>
        <taxon>Bacillati</taxon>
        <taxon>Bacillota</taxon>
        <taxon>Bacilli</taxon>
        <taxon>Bacillales</taxon>
        <taxon>Caryophanaceae</taxon>
        <taxon>Planococcus</taxon>
    </lineage>
</organism>
<comment type="caution">
    <text evidence="1">The sequence shown here is derived from an EMBL/GenBank/DDBJ whole genome shotgun (WGS) entry which is preliminary data.</text>
</comment>
<proteinExistence type="predicted"/>
<dbReference type="Proteomes" id="UP000251002">
    <property type="component" value="Unassembled WGS sequence"/>
</dbReference>
<evidence type="ECO:0000313" key="2">
    <source>
        <dbReference type="Proteomes" id="UP000251002"/>
    </source>
</evidence>
<gene>
    <name evidence="1" type="ORF">DP120_17150</name>
</gene>
<keyword evidence="2" id="KW-1185">Reference proteome</keyword>
<evidence type="ECO:0000313" key="1">
    <source>
        <dbReference type="EMBL" id="RAZ73459.1"/>
    </source>
</evidence>